<dbReference type="GO" id="GO:0003924">
    <property type="term" value="F:GTPase activity"/>
    <property type="evidence" value="ECO:0007669"/>
    <property type="project" value="TreeGrafter"/>
</dbReference>
<feature type="domain" description="CP-type G" evidence="4">
    <location>
        <begin position="29"/>
        <end position="203"/>
    </location>
</feature>
<comment type="caution">
    <text evidence="5">The sequence shown here is derived from an EMBL/GenBank/DDBJ whole genome shotgun (WGS) entry which is preliminary data.</text>
</comment>
<dbReference type="CDD" id="cd01856">
    <property type="entry name" value="YlqF"/>
    <property type="match status" value="1"/>
</dbReference>
<dbReference type="InterPro" id="IPR023179">
    <property type="entry name" value="GTP-bd_ortho_bundle_sf"/>
</dbReference>
<evidence type="ECO:0000256" key="3">
    <source>
        <dbReference type="PIRSR" id="PIRSR006230-1"/>
    </source>
</evidence>
<dbReference type="GO" id="GO:1902775">
    <property type="term" value="P:mitochondrial large ribosomal subunit assembly"/>
    <property type="evidence" value="ECO:0007669"/>
    <property type="project" value="EnsemblFungi"/>
</dbReference>
<gene>
    <name evidence="5" type="ORF">EV44_g1451</name>
</gene>
<feature type="binding site" evidence="3">
    <location>
        <begin position="141"/>
        <end position="146"/>
    </location>
    <ligand>
        <name>GTP</name>
        <dbReference type="ChEBI" id="CHEBI:37565"/>
    </ligand>
</feature>
<dbReference type="Gene3D" id="1.10.1580.10">
    <property type="match status" value="1"/>
</dbReference>
<dbReference type="Gene3D" id="3.40.50.300">
    <property type="entry name" value="P-loop containing nucleotide triphosphate hydrolases"/>
    <property type="match status" value="1"/>
</dbReference>
<dbReference type="Proteomes" id="UP000030854">
    <property type="component" value="Unassembled WGS sequence"/>
</dbReference>
<dbReference type="InterPro" id="IPR016478">
    <property type="entry name" value="GTPase_MTG1"/>
</dbReference>
<dbReference type="GO" id="GO:0005525">
    <property type="term" value="F:GTP binding"/>
    <property type="evidence" value="ECO:0007669"/>
    <property type="project" value="UniProtKB-KW"/>
</dbReference>
<dbReference type="AlphaFoldDB" id="A0A0B1PCU5"/>
<dbReference type="GO" id="GO:0005743">
    <property type="term" value="C:mitochondrial inner membrane"/>
    <property type="evidence" value="ECO:0007669"/>
    <property type="project" value="EnsemblFungi"/>
</dbReference>
<proteinExistence type="predicted"/>
<keyword evidence="2 3" id="KW-0342">GTP-binding</keyword>
<dbReference type="InterPro" id="IPR030378">
    <property type="entry name" value="G_CP_dom"/>
</dbReference>
<dbReference type="SUPFAM" id="SSF52540">
    <property type="entry name" value="P-loop containing nucleoside triphosphate hydrolases"/>
    <property type="match status" value="1"/>
</dbReference>
<dbReference type="InterPro" id="IPR006073">
    <property type="entry name" value="GTP-bd"/>
</dbReference>
<evidence type="ECO:0000313" key="6">
    <source>
        <dbReference type="Proteomes" id="UP000030854"/>
    </source>
</evidence>
<dbReference type="HOGENOM" id="CLU_011106_0_1_1"/>
<dbReference type="GO" id="GO:0032543">
    <property type="term" value="P:mitochondrial translation"/>
    <property type="evidence" value="ECO:0007669"/>
    <property type="project" value="TreeGrafter"/>
</dbReference>
<evidence type="ECO:0000256" key="2">
    <source>
        <dbReference type="ARBA" id="ARBA00023134"/>
    </source>
</evidence>
<accession>A0A0B1PCU5</accession>
<protein>
    <submittedName>
        <fullName evidence="5">Putative peripheral gtpase of the mitochondrial inner membrane</fullName>
    </submittedName>
</protein>
<organism evidence="5 6">
    <name type="scientific">Uncinula necator</name>
    <name type="common">Grape powdery mildew</name>
    <dbReference type="NCBI Taxonomy" id="52586"/>
    <lineage>
        <taxon>Eukaryota</taxon>
        <taxon>Fungi</taxon>
        <taxon>Dikarya</taxon>
        <taxon>Ascomycota</taxon>
        <taxon>Pezizomycotina</taxon>
        <taxon>Leotiomycetes</taxon>
        <taxon>Erysiphales</taxon>
        <taxon>Erysiphaceae</taxon>
        <taxon>Erysiphe</taxon>
    </lineage>
</organism>
<keyword evidence="6" id="KW-1185">Reference proteome</keyword>
<dbReference type="PANTHER" id="PTHR45782:SF4">
    <property type="entry name" value="MITOCHONDRIAL RIBOSOME-ASSOCIATED GTPASE 1"/>
    <property type="match status" value="1"/>
</dbReference>
<reference evidence="5 6" key="1">
    <citation type="journal article" date="2014" name="BMC Genomics">
        <title>Adaptive genomic structural variation in the grape powdery mildew pathogen, Erysiphe necator.</title>
        <authorList>
            <person name="Jones L."/>
            <person name="Riaz S."/>
            <person name="Morales-Cruz A."/>
            <person name="Amrine K.C."/>
            <person name="McGuire B."/>
            <person name="Gubler W.D."/>
            <person name="Walker M.A."/>
            <person name="Cantu D."/>
        </authorList>
    </citation>
    <scope>NUCLEOTIDE SEQUENCE [LARGE SCALE GENOMIC DNA]</scope>
    <source>
        <strain evidence="6">c</strain>
    </source>
</reference>
<dbReference type="OMA" id="GVLWPKF"/>
<dbReference type="STRING" id="52586.A0A0B1PCU5"/>
<dbReference type="PANTHER" id="PTHR45782">
    <property type="entry name" value="MITOCHONDRIAL RIBOSOME-ASSOCIATED GTPASE 1"/>
    <property type="match status" value="1"/>
</dbReference>
<sequence>MTKFLPRTSFPPQVDLPRTYFLGHHASGLAEMKKILTQVHLIIECRDYRVPLTSRNPLFEQTLAGKERLVVYTKKDLGSLNRIRDQRRENIIRNWHKPQETFFTDFQEKKDIKALLKFAKEYAEKTHSLIPLRILVVGMPNVGKSSLLNSLRKSGVKRSKAAATGAQPGITRKIASGVKIVDRNAEKKLEGVYLVDTPGVFMPYVSDSESMLKLALVGSVKDTIISPVTLCDYLLFMLNQQKGGERLYHKYCHPTNDIVEFLTTVSRRIGRLKKGEIPDLEATALWIIQKWRQGNLGIFVLDEIEENGLEKKINEQSVISLNQAKKQAKIARKENCKVGPTLITD</sequence>
<evidence type="ECO:0000256" key="1">
    <source>
        <dbReference type="ARBA" id="ARBA00022741"/>
    </source>
</evidence>
<name>A0A0B1PCU5_UNCNE</name>
<dbReference type="PIRSF" id="PIRSF006230">
    <property type="entry name" value="MG442"/>
    <property type="match status" value="1"/>
</dbReference>
<dbReference type="EMBL" id="JNVN01000722">
    <property type="protein sequence ID" value="KHJ34741.1"/>
    <property type="molecule type" value="Genomic_DNA"/>
</dbReference>
<dbReference type="PROSITE" id="PS51721">
    <property type="entry name" value="G_CP"/>
    <property type="match status" value="1"/>
</dbReference>
<evidence type="ECO:0000259" key="4">
    <source>
        <dbReference type="PROSITE" id="PS51721"/>
    </source>
</evidence>
<keyword evidence="1 3" id="KW-0547">Nucleotide-binding</keyword>
<evidence type="ECO:0000313" key="5">
    <source>
        <dbReference type="EMBL" id="KHJ34741.1"/>
    </source>
</evidence>
<feature type="binding site" evidence="3">
    <location>
        <position position="199"/>
    </location>
    <ligand>
        <name>GTP</name>
        <dbReference type="ChEBI" id="CHEBI:37565"/>
    </ligand>
</feature>
<dbReference type="Pfam" id="PF01926">
    <property type="entry name" value="MMR_HSR1"/>
    <property type="match status" value="1"/>
</dbReference>
<dbReference type="InterPro" id="IPR027417">
    <property type="entry name" value="P-loop_NTPase"/>
</dbReference>